<dbReference type="KEGG" id="pamo:BAR1_16910"/>
<dbReference type="InterPro" id="IPR012667">
    <property type="entry name" value="CbtB_put"/>
</dbReference>
<gene>
    <name evidence="2" type="ORF">BAR1_16910</name>
</gene>
<dbReference type="OrthoDB" id="9813304at2"/>
<dbReference type="EMBL" id="CP032125">
    <property type="protein sequence ID" value="AXX99462.1"/>
    <property type="molecule type" value="Genomic_DNA"/>
</dbReference>
<dbReference type="AlphaFoldDB" id="A0A347UKT4"/>
<dbReference type="Pfam" id="PF09489">
    <property type="entry name" value="CbtB"/>
    <property type="match status" value="1"/>
</dbReference>
<evidence type="ECO:0000313" key="3">
    <source>
        <dbReference type="Proteomes" id="UP000261704"/>
    </source>
</evidence>
<dbReference type="RefSeq" id="WP_118944113.1">
    <property type="nucleotide sequence ID" value="NZ_CP032125.1"/>
</dbReference>
<name>A0A347UKT4_9RHOB</name>
<evidence type="ECO:0000256" key="1">
    <source>
        <dbReference type="SAM" id="Phobius"/>
    </source>
</evidence>
<keyword evidence="1" id="KW-0812">Transmembrane</keyword>
<sequence>MKTLNQTQARATVDTGLLPILSAVAAGVFLIYFTGFAQAAQYHDSAHDTRHTLAFPCH</sequence>
<protein>
    <submittedName>
        <fullName evidence="2">CbtB-domain containing protein</fullName>
    </submittedName>
</protein>
<organism evidence="2 3">
    <name type="scientific">Profundibacter amoris</name>
    <dbReference type="NCBI Taxonomy" id="2171755"/>
    <lineage>
        <taxon>Bacteria</taxon>
        <taxon>Pseudomonadati</taxon>
        <taxon>Pseudomonadota</taxon>
        <taxon>Alphaproteobacteria</taxon>
        <taxon>Rhodobacterales</taxon>
        <taxon>Paracoccaceae</taxon>
        <taxon>Profundibacter</taxon>
    </lineage>
</organism>
<keyword evidence="1" id="KW-1133">Transmembrane helix</keyword>
<accession>A0A347UKT4</accession>
<keyword evidence="3" id="KW-1185">Reference proteome</keyword>
<feature type="transmembrane region" description="Helical" evidence="1">
    <location>
        <begin position="20"/>
        <end position="40"/>
    </location>
</feature>
<dbReference type="Proteomes" id="UP000261704">
    <property type="component" value="Chromosome"/>
</dbReference>
<evidence type="ECO:0000313" key="2">
    <source>
        <dbReference type="EMBL" id="AXX99462.1"/>
    </source>
</evidence>
<proteinExistence type="predicted"/>
<reference evidence="2 3" key="1">
    <citation type="submission" date="2018-09" db="EMBL/GenBank/DDBJ databases">
        <title>Profundibacter amoris BAR1 gen. nov., sp. nov., a new member of the Roseobacter clade isolated at Lokis Castle Vent Field on the Arctic Mid-Oceanic Ridge.</title>
        <authorList>
            <person name="Le Moine Bauer S."/>
            <person name="Sjoeberg A.G."/>
            <person name="L'Haridon S."/>
            <person name="Stokke R."/>
            <person name="Roalkvam I."/>
            <person name="Steen I.H."/>
            <person name="Dahle H."/>
        </authorList>
    </citation>
    <scope>NUCLEOTIDE SEQUENCE [LARGE SCALE GENOMIC DNA]</scope>
    <source>
        <strain evidence="2 3">BAR1</strain>
    </source>
</reference>
<keyword evidence="1" id="KW-0472">Membrane</keyword>